<reference evidence="7" key="1">
    <citation type="submission" date="2016-10" db="EMBL/GenBank/DDBJ databases">
        <authorList>
            <person name="Varghese N."/>
            <person name="Submissions S."/>
        </authorList>
    </citation>
    <scope>NUCLEOTIDE SEQUENCE [LARGE SCALE GENOMIC DNA]</scope>
    <source>
        <strain evidence="7">BL9</strain>
    </source>
</reference>
<evidence type="ECO:0000256" key="1">
    <source>
        <dbReference type="ARBA" id="ARBA00009437"/>
    </source>
</evidence>
<evidence type="ECO:0000256" key="4">
    <source>
        <dbReference type="ARBA" id="ARBA00023163"/>
    </source>
</evidence>
<name>A0A1G5D2F2_9BACL</name>
<feature type="domain" description="HTH lysR-type" evidence="5">
    <location>
        <begin position="1"/>
        <end position="58"/>
    </location>
</feature>
<dbReference type="CDD" id="cd05466">
    <property type="entry name" value="PBP2_LTTR_substrate"/>
    <property type="match status" value="1"/>
</dbReference>
<dbReference type="SUPFAM" id="SSF53850">
    <property type="entry name" value="Periplasmic binding protein-like II"/>
    <property type="match status" value="1"/>
</dbReference>
<accession>A0A1G5D2F2</accession>
<dbReference type="Gene3D" id="3.40.190.290">
    <property type="match status" value="1"/>
</dbReference>
<keyword evidence="4" id="KW-0804">Transcription</keyword>
<dbReference type="Pfam" id="PF00126">
    <property type="entry name" value="HTH_1"/>
    <property type="match status" value="1"/>
</dbReference>
<evidence type="ECO:0000313" key="6">
    <source>
        <dbReference type="EMBL" id="SCY08681.1"/>
    </source>
</evidence>
<gene>
    <name evidence="6" type="ORF">SAMN05720606_102297</name>
</gene>
<dbReference type="EMBL" id="FMVM01000002">
    <property type="protein sequence ID" value="SCY08681.1"/>
    <property type="molecule type" value="Genomic_DNA"/>
</dbReference>
<evidence type="ECO:0000313" key="7">
    <source>
        <dbReference type="Proteomes" id="UP000198538"/>
    </source>
</evidence>
<comment type="similarity">
    <text evidence="1">Belongs to the LysR transcriptional regulatory family.</text>
</comment>
<dbReference type="PANTHER" id="PTHR30419:SF8">
    <property type="entry name" value="NITROGEN ASSIMILATION TRANSCRIPTIONAL ACTIVATOR-RELATED"/>
    <property type="match status" value="1"/>
</dbReference>
<dbReference type="Proteomes" id="UP000198538">
    <property type="component" value="Unassembled WGS sequence"/>
</dbReference>
<sequence length="304" mass="34042">MNISQLQYLISAAQWGSFTKAANVHHLTVPTISQSIKQLEEELNTVIFHRTKRGVFPTAEGELILQHAAAFLKNIEHMQGALLTLKEESLESITISSIPGFVPQVVQTMLELMKTYPTLRVQMIEGDTQKVMKDVQEGHANMGLLSYPKSQRNTLFDWVPIVEGDAVLIMNTRSPLRFFKTISPEDLHNEVFVLYKDEQIETIAHTLMSANHTNRIALITNNMDALCQMIVYGNAITIAPDFILNAVSSIYLEQLVTVPLQQFSAEKAVLGRITRTDEPISKMVGEFTTKLTNLVQNTKGSSLD</sequence>
<dbReference type="InterPro" id="IPR050950">
    <property type="entry name" value="HTH-type_LysR_regulators"/>
</dbReference>
<dbReference type="Gene3D" id="1.10.10.10">
    <property type="entry name" value="Winged helix-like DNA-binding domain superfamily/Winged helix DNA-binding domain"/>
    <property type="match status" value="1"/>
</dbReference>
<dbReference type="InterPro" id="IPR000847">
    <property type="entry name" value="LysR_HTH_N"/>
</dbReference>
<protein>
    <submittedName>
        <fullName evidence="6">DNA-binding transcriptional regulator, LysR family</fullName>
    </submittedName>
</protein>
<evidence type="ECO:0000256" key="2">
    <source>
        <dbReference type="ARBA" id="ARBA00023015"/>
    </source>
</evidence>
<evidence type="ECO:0000259" key="5">
    <source>
        <dbReference type="PROSITE" id="PS50931"/>
    </source>
</evidence>
<dbReference type="InterPro" id="IPR036388">
    <property type="entry name" value="WH-like_DNA-bd_sf"/>
</dbReference>
<dbReference type="SUPFAM" id="SSF46785">
    <property type="entry name" value="Winged helix' DNA-binding domain"/>
    <property type="match status" value="1"/>
</dbReference>
<dbReference type="GO" id="GO:0003700">
    <property type="term" value="F:DNA-binding transcription factor activity"/>
    <property type="evidence" value="ECO:0007669"/>
    <property type="project" value="InterPro"/>
</dbReference>
<dbReference type="AlphaFoldDB" id="A0A1G5D2F2"/>
<dbReference type="FunFam" id="1.10.10.10:FF:000001">
    <property type="entry name" value="LysR family transcriptional regulator"/>
    <property type="match status" value="1"/>
</dbReference>
<dbReference type="PROSITE" id="PS50931">
    <property type="entry name" value="HTH_LYSR"/>
    <property type="match status" value="1"/>
</dbReference>
<dbReference type="STRING" id="582692.SAMN05720606_102297"/>
<dbReference type="GO" id="GO:0003677">
    <property type="term" value="F:DNA binding"/>
    <property type="evidence" value="ECO:0007669"/>
    <property type="project" value="UniProtKB-KW"/>
</dbReference>
<proteinExistence type="inferred from homology"/>
<keyword evidence="2" id="KW-0805">Transcription regulation</keyword>
<dbReference type="GO" id="GO:0005829">
    <property type="term" value="C:cytosol"/>
    <property type="evidence" value="ECO:0007669"/>
    <property type="project" value="TreeGrafter"/>
</dbReference>
<keyword evidence="3 6" id="KW-0238">DNA-binding</keyword>
<dbReference type="InterPro" id="IPR036390">
    <property type="entry name" value="WH_DNA-bd_sf"/>
</dbReference>
<dbReference type="InterPro" id="IPR005119">
    <property type="entry name" value="LysR_subst-bd"/>
</dbReference>
<dbReference type="Pfam" id="PF03466">
    <property type="entry name" value="LysR_substrate"/>
    <property type="match status" value="1"/>
</dbReference>
<dbReference type="PANTHER" id="PTHR30419">
    <property type="entry name" value="HTH-TYPE TRANSCRIPTIONAL REGULATOR YBHD"/>
    <property type="match status" value="1"/>
</dbReference>
<evidence type="ECO:0000256" key="3">
    <source>
        <dbReference type="ARBA" id="ARBA00023125"/>
    </source>
</evidence>
<keyword evidence="7" id="KW-1185">Reference proteome</keyword>
<organism evidence="6 7">
    <name type="scientific">Paenibacillus polysaccharolyticus</name>
    <dbReference type="NCBI Taxonomy" id="582692"/>
    <lineage>
        <taxon>Bacteria</taxon>
        <taxon>Bacillati</taxon>
        <taxon>Bacillota</taxon>
        <taxon>Bacilli</taxon>
        <taxon>Bacillales</taxon>
        <taxon>Paenibacillaceae</taxon>
        <taxon>Paenibacillus</taxon>
    </lineage>
</organism>
<dbReference type="RefSeq" id="WP_167375630.1">
    <property type="nucleotide sequence ID" value="NZ_FMVM01000002.1"/>
</dbReference>